<dbReference type="InterPro" id="IPR054841">
    <property type="entry name" value="carotdesatCrtD"/>
</dbReference>
<dbReference type="SUPFAM" id="SSF51905">
    <property type="entry name" value="FAD/NAD(P)-binding domain"/>
    <property type="match status" value="1"/>
</dbReference>
<evidence type="ECO:0000256" key="3">
    <source>
        <dbReference type="ARBA" id="ARBA00022746"/>
    </source>
</evidence>
<dbReference type="NCBIfam" id="NF045637">
    <property type="entry name" value="carotdesatCrtDProt"/>
    <property type="match status" value="1"/>
</dbReference>
<feature type="domain" description="Amine oxidase" evidence="6">
    <location>
        <begin position="17"/>
        <end position="493"/>
    </location>
</feature>
<dbReference type="InterPro" id="IPR036188">
    <property type="entry name" value="FAD/NAD-bd_sf"/>
</dbReference>
<gene>
    <name evidence="7" type="primary">crtI</name>
    <name evidence="7" type="ORF">NKE59_06900</name>
</gene>
<dbReference type="NCBIfam" id="TIGR02734">
    <property type="entry name" value="crtI_fam"/>
    <property type="match status" value="1"/>
</dbReference>
<sequence length="515" mass="55728">MTKSPKNKPIVVIGGGIGGLVSALDMASAGLPVILVEKEQKLGGKIRQIECGGKGVDSGPTVFTMRWVFDGIFQNAGCQLEDVLHIDQLQILARHAWGPAERLDLYANREQSAQAIHDFAGAAEANRFMDFCQQASKLYRALEKPYMLSARPSMMGMMSDLGPMGSKALYEIGLFNDLWKSLSRYFKDPRIHQLFSRYATYCGSSPSQAPATLMLIADVEMQGVWAVQGGMVAITEAITKLAEAKGVQFITGMNCEEIIQSAGKVSGVRLSNGEVIATDNIIFNGDAMALQTGLLGLANQSASPVSQTTRSLSAITWSMFAKPKGFPLVRHNVFFNQDYASEFTDIFYRKRLPQNPTVYVCAQDQTDIHLTHPDGERMLCLVNAPAIGDHNQPSLSEIESCQEKAFSLLRHCGLDLSLKDAIVTRTSPQDFHRLFPATGGALYGQANHGWMDTFRRPAAHTTIPGLYLAGGSAHPGAGVPMAALSGRMAAATLMAHLGLIKRSGRVLISGGMSMP</sequence>
<accession>A0AAU8A1C2</accession>
<dbReference type="InterPro" id="IPR002937">
    <property type="entry name" value="Amino_oxidase"/>
</dbReference>
<dbReference type="AlphaFoldDB" id="A0AAU8A1C2"/>
<dbReference type="InterPro" id="IPR008150">
    <property type="entry name" value="Phytoene_DH_bac_CS"/>
</dbReference>
<comment type="similarity">
    <text evidence="2 5">Belongs to the carotenoid/retinoid oxidoreductase family.</text>
</comment>
<evidence type="ECO:0000256" key="4">
    <source>
        <dbReference type="ARBA" id="ARBA00023002"/>
    </source>
</evidence>
<protein>
    <submittedName>
        <fullName evidence="7">Phytoene desaturase family protein</fullName>
        <ecNumber evidence="7">1.-.-.-</ecNumber>
    </submittedName>
</protein>
<comment type="pathway">
    <text evidence="1 5">Carotenoid biosynthesis.</text>
</comment>
<keyword evidence="4 5" id="KW-0560">Oxidoreductase</keyword>
<keyword evidence="3 5" id="KW-0125">Carotenoid biosynthesis</keyword>
<dbReference type="GO" id="GO:0016117">
    <property type="term" value="P:carotenoid biosynthetic process"/>
    <property type="evidence" value="ECO:0007669"/>
    <property type="project" value="UniProtKB-KW"/>
</dbReference>
<dbReference type="PROSITE" id="PS00982">
    <property type="entry name" value="PHYTOENE_DH"/>
    <property type="match status" value="1"/>
</dbReference>
<dbReference type="EC" id="1.-.-.-" evidence="7"/>
<dbReference type="Gene3D" id="3.50.50.60">
    <property type="entry name" value="FAD/NAD(P)-binding domain"/>
    <property type="match status" value="2"/>
</dbReference>
<organism evidence="7">
    <name type="scientific">Polynucleobacter sp. UK-FUSCHL-C3</name>
    <dbReference type="NCBI Taxonomy" id="2955208"/>
    <lineage>
        <taxon>Bacteria</taxon>
        <taxon>Pseudomonadati</taxon>
        <taxon>Pseudomonadota</taxon>
        <taxon>Betaproteobacteria</taxon>
        <taxon>Burkholderiales</taxon>
        <taxon>Burkholderiaceae</taxon>
        <taxon>Polynucleobacter</taxon>
    </lineage>
</organism>
<dbReference type="PANTHER" id="PTHR43734:SF7">
    <property type="entry name" value="4,4'-DIAPONEUROSPORENE OXYGENASE"/>
    <property type="match status" value="1"/>
</dbReference>
<evidence type="ECO:0000256" key="1">
    <source>
        <dbReference type="ARBA" id="ARBA00004829"/>
    </source>
</evidence>
<reference evidence="7" key="1">
    <citation type="submission" date="2022-06" db="EMBL/GenBank/DDBJ databases">
        <title>New Polynucleobacter species.</title>
        <authorList>
            <person name="Hahn M.W."/>
        </authorList>
    </citation>
    <scope>NUCLEOTIDE SEQUENCE</scope>
    <source>
        <strain evidence="7">UK-FUSCHL-C3</strain>
    </source>
</reference>
<dbReference type="RefSeq" id="WP_353438248.1">
    <property type="nucleotide sequence ID" value="NZ_CP099959.1"/>
</dbReference>
<dbReference type="GO" id="GO:0016627">
    <property type="term" value="F:oxidoreductase activity, acting on the CH-CH group of donors"/>
    <property type="evidence" value="ECO:0007669"/>
    <property type="project" value="UniProtKB-ARBA"/>
</dbReference>
<dbReference type="EMBL" id="CP099959">
    <property type="protein sequence ID" value="XCC57218.1"/>
    <property type="molecule type" value="Genomic_DNA"/>
</dbReference>
<evidence type="ECO:0000256" key="5">
    <source>
        <dbReference type="RuleBase" id="RU362075"/>
    </source>
</evidence>
<name>A0AAU8A1C2_9BURK</name>
<dbReference type="InterPro" id="IPR014105">
    <property type="entry name" value="Carotenoid/retinoid_OxRdtase"/>
</dbReference>
<evidence type="ECO:0000313" key="7">
    <source>
        <dbReference type="EMBL" id="XCC57218.1"/>
    </source>
</evidence>
<dbReference type="PANTHER" id="PTHR43734">
    <property type="entry name" value="PHYTOENE DESATURASE"/>
    <property type="match status" value="1"/>
</dbReference>
<evidence type="ECO:0000256" key="2">
    <source>
        <dbReference type="ARBA" id="ARBA00006046"/>
    </source>
</evidence>
<proteinExistence type="inferred from homology"/>
<dbReference type="Pfam" id="PF01593">
    <property type="entry name" value="Amino_oxidase"/>
    <property type="match status" value="1"/>
</dbReference>
<evidence type="ECO:0000259" key="6">
    <source>
        <dbReference type="Pfam" id="PF01593"/>
    </source>
</evidence>